<keyword evidence="6" id="KW-0325">Glycoprotein</keyword>
<dbReference type="GO" id="GO:0097363">
    <property type="term" value="F:protein O-acetylglucosaminyltransferase activity"/>
    <property type="evidence" value="ECO:0007669"/>
    <property type="project" value="TreeGrafter"/>
</dbReference>
<dbReference type="Gene3D" id="2.60.40.10">
    <property type="entry name" value="Immunoglobulins"/>
    <property type="match status" value="1"/>
</dbReference>
<keyword evidence="2" id="KW-0808">Transferase</keyword>
<dbReference type="InterPro" id="IPR036116">
    <property type="entry name" value="FN3_sf"/>
</dbReference>
<evidence type="ECO:0000256" key="6">
    <source>
        <dbReference type="ARBA" id="ARBA00023180"/>
    </source>
</evidence>
<dbReference type="OMA" id="EFQMRVV"/>
<evidence type="ECO:0000259" key="9">
    <source>
        <dbReference type="Pfam" id="PF04577"/>
    </source>
</evidence>
<keyword evidence="3 8" id="KW-0812">Transmembrane</keyword>
<reference evidence="11" key="1">
    <citation type="submission" date="2025-08" db="UniProtKB">
        <authorList>
            <consortium name="RefSeq"/>
        </authorList>
    </citation>
    <scope>IDENTIFICATION</scope>
    <source>
        <tissue evidence="11">Gonads</tissue>
    </source>
</reference>
<dbReference type="PANTHER" id="PTHR20961">
    <property type="entry name" value="GLYCOSYLTRANSFERASE"/>
    <property type="match status" value="1"/>
</dbReference>
<evidence type="ECO:0000256" key="7">
    <source>
        <dbReference type="ARBA" id="ARBA00037847"/>
    </source>
</evidence>
<dbReference type="SUPFAM" id="SSF49265">
    <property type="entry name" value="Fibronectin type III"/>
    <property type="match status" value="1"/>
</dbReference>
<gene>
    <name evidence="11" type="primary">LOC106153956</name>
</gene>
<dbReference type="Proteomes" id="UP000085678">
    <property type="component" value="Unplaced"/>
</dbReference>
<feature type="domain" description="Glycosyltransferase 61 catalytic" evidence="9">
    <location>
        <begin position="310"/>
        <end position="394"/>
    </location>
</feature>
<dbReference type="OrthoDB" id="529273at2759"/>
<comment type="subcellular location">
    <subcellularLocation>
        <location evidence="7">Endomembrane system</location>
        <topology evidence="7">Single-pass membrane protein</topology>
    </subcellularLocation>
</comment>
<dbReference type="PANTHER" id="PTHR20961:SF38">
    <property type="entry name" value="PROTEIN O-LINKED-MANNOSE BETA-1,4-N-ACETYLGLUCOSAMINYLTRANSFERASE 2"/>
    <property type="match status" value="1"/>
</dbReference>
<evidence type="ECO:0000256" key="8">
    <source>
        <dbReference type="SAM" id="Phobius"/>
    </source>
</evidence>
<keyword evidence="10" id="KW-1185">Reference proteome</keyword>
<keyword evidence="1" id="KW-0328">Glycosyltransferase</keyword>
<dbReference type="KEGG" id="lak:106153956"/>
<evidence type="ECO:0000256" key="2">
    <source>
        <dbReference type="ARBA" id="ARBA00022679"/>
    </source>
</evidence>
<dbReference type="InParanoid" id="A0A1S3HC13"/>
<proteinExistence type="predicted"/>
<keyword evidence="4 8" id="KW-1133">Transmembrane helix</keyword>
<accession>A0A1S3HC13</accession>
<dbReference type="Pfam" id="PF04577">
    <property type="entry name" value="Glyco_transf_61"/>
    <property type="match status" value="1"/>
</dbReference>
<dbReference type="STRING" id="7574.A0A1S3HC13"/>
<name>A0A1S3HC13_LINAN</name>
<feature type="transmembrane region" description="Helical" evidence="8">
    <location>
        <begin position="6"/>
        <end position="24"/>
    </location>
</feature>
<evidence type="ECO:0000313" key="11">
    <source>
        <dbReference type="RefSeq" id="XP_013383567.1"/>
    </source>
</evidence>
<dbReference type="GO" id="GO:0035269">
    <property type="term" value="P:protein O-linked glycosylation via mannose"/>
    <property type="evidence" value="ECO:0007669"/>
    <property type="project" value="TreeGrafter"/>
</dbReference>
<organism evidence="10 11">
    <name type="scientific">Lingula anatina</name>
    <name type="common">Brachiopod</name>
    <name type="synonym">Lingula unguis</name>
    <dbReference type="NCBI Taxonomy" id="7574"/>
    <lineage>
        <taxon>Eukaryota</taxon>
        <taxon>Metazoa</taxon>
        <taxon>Spiralia</taxon>
        <taxon>Lophotrochozoa</taxon>
        <taxon>Brachiopoda</taxon>
        <taxon>Linguliformea</taxon>
        <taxon>Lingulata</taxon>
        <taxon>Lingulida</taxon>
        <taxon>Linguloidea</taxon>
        <taxon>Lingulidae</taxon>
        <taxon>Lingula</taxon>
    </lineage>
</organism>
<evidence type="ECO:0000256" key="5">
    <source>
        <dbReference type="ARBA" id="ARBA00023136"/>
    </source>
</evidence>
<sequence length="618" mass="71153">MDSYHHILHVFMTVVIASVIYLYLEASQKLTELENALSEKNRSIEHGVREAVSTEERQNYVDTLLLEGSSVWCVGGTHTERLCHFKNLCYSPHHERFVFFHSKHSLIDGATQEGPALLDMSAVEDHNTQYFNYDDFPVAAAGQFNISVIEEHCLIMNRFKPDNLMHIFHDDLLPLYHTLRTISHFNMAAMERIRLVFMEGRDAGEFQYIYDKITNHKPLLKMDFQNSLQDNLVCFQAATVGISKQTTWYQYGFKEPQGPLPHVEINALEITQFTAFMKRRLGISDGPLSEKIIEKQTYGADSDKTSSEEQYIKQSDQQNIIVIFSRKQNRLILNEVELSLSLAEKFNMQVISVSMETHTLSEMIVVVSRAKIAVGIHGSLLILSMFLPPQSVLVELFPFAINPDNYTPYKTLANLKGMKITYKAWRNTYINNTVTHPDYPEDLGGIWHLSKEKQQEILTSSEVAPHLCCSDPEWLFRIYQDTVVDVPVIVELIKTSLEAHGAVENIDDLNEDRILPAQVEKLACLPFEESTNGKAGLWLSWQPPWNIQFFDPREIEYEVWIQEKGSEDYAAYKMKKRSHQFRDKIKPQTMYYIWVRCIFDHTKVGPMNSAVVSCQTTG</sequence>
<evidence type="ECO:0000313" key="10">
    <source>
        <dbReference type="Proteomes" id="UP000085678"/>
    </source>
</evidence>
<protein>
    <submittedName>
        <fullName evidence="11">Protein O-linked-mannose beta-1,4-N-acetylglucosaminyltransferase 2-like</fullName>
    </submittedName>
</protein>
<dbReference type="AlphaFoldDB" id="A0A1S3HC13"/>
<evidence type="ECO:0000256" key="1">
    <source>
        <dbReference type="ARBA" id="ARBA00022676"/>
    </source>
</evidence>
<dbReference type="InterPro" id="IPR007657">
    <property type="entry name" value="Glycosyltransferase_61"/>
</dbReference>
<dbReference type="InterPro" id="IPR013783">
    <property type="entry name" value="Ig-like_fold"/>
</dbReference>
<dbReference type="GO" id="GO:0005783">
    <property type="term" value="C:endoplasmic reticulum"/>
    <property type="evidence" value="ECO:0007669"/>
    <property type="project" value="TreeGrafter"/>
</dbReference>
<keyword evidence="5 8" id="KW-0472">Membrane</keyword>
<dbReference type="InterPro" id="IPR049625">
    <property type="entry name" value="Glyco_transf_61_cat"/>
</dbReference>
<dbReference type="GeneID" id="106153956"/>
<evidence type="ECO:0000256" key="4">
    <source>
        <dbReference type="ARBA" id="ARBA00022989"/>
    </source>
</evidence>
<evidence type="ECO:0000256" key="3">
    <source>
        <dbReference type="ARBA" id="ARBA00022692"/>
    </source>
</evidence>
<dbReference type="RefSeq" id="XP_013383567.1">
    <property type="nucleotide sequence ID" value="XM_013528113.2"/>
</dbReference>